<evidence type="ECO:0000256" key="2">
    <source>
        <dbReference type="ARBA" id="ARBA00022723"/>
    </source>
</evidence>
<dbReference type="PROSITE" id="PS51471">
    <property type="entry name" value="FE2OG_OXY"/>
    <property type="match status" value="1"/>
</dbReference>
<evidence type="ECO:0000256" key="5">
    <source>
        <dbReference type="ARBA" id="ARBA00023004"/>
    </source>
</evidence>
<evidence type="ECO:0000259" key="7">
    <source>
        <dbReference type="PROSITE" id="PS51471"/>
    </source>
</evidence>
<dbReference type="InterPro" id="IPR045054">
    <property type="entry name" value="P4HA-like"/>
</dbReference>
<keyword evidence="5" id="KW-0408">Iron</keyword>
<gene>
    <name evidence="8" type="ORF">PAUS00366_LOCUS20257</name>
</gene>
<dbReference type="GO" id="GO:0005506">
    <property type="term" value="F:iron ion binding"/>
    <property type="evidence" value="ECO:0007669"/>
    <property type="project" value="InterPro"/>
</dbReference>
<reference evidence="8" key="1">
    <citation type="submission" date="2021-01" db="EMBL/GenBank/DDBJ databases">
        <authorList>
            <person name="Corre E."/>
            <person name="Pelletier E."/>
            <person name="Niang G."/>
            <person name="Scheremetjew M."/>
            <person name="Finn R."/>
            <person name="Kale V."/>
            <person name="Holt S."/>
            <person name="Cochrane G."/>
            <person name="Meng A."/>
            <person name="Brown T."/>
            <person name="Cohen L."/>
        </authorList>
    </citation>
    <scope>NUCLEOTIDE SEQUENCE</scope>
    <source>
        <strain evidence="8">10249 10 AB</strain>
    </source>
</reference>
<dbReference type="InterPro" id="IPR044862">
    <property type="entry name" value="Pro_4_hyd_alph_FE2OG_OXY"/>
</dbReference>
<organism evidence="8">
    <name type="scientific">Pseudo-nitzschia australis</name>
    <dbReference type="NCBI Taxonomy" id="44445"/>
    <lineage>
        <taxon>Eukaryota</taxon>
        <taxon>Sar</taxon>
        <taxon>Stramenopiles</taxon>
        <taxon>Ochrophyta</taxon>
        <taxon>Bacillariophyta</taxon>
        <taxon>Bacillariophyceae</taxon>
        <taxon>Bacillariophycidae</taxon>
        <taxon>Bacillariales</taxon>
        <taxon>Bacillariaceae</taxon>
        <taxon>Pseudo-nitzschia</taxon>
    </lineage>
</organism>
<dbReference type="AlphaFoldDB" id="A0A7S4AUI6"/>
<evidence type="ECO:0000313" key="8">
    <source>
        <dbReference type="EMBL" id="CAE0727474.1"/>
    </source>
</evidence>
<dbReference type="GO" id="GO:0005783">
    <property type="term" value="C:endoplasmic reticulum"/>
    <property type="evidence" value="ECO:0007669"/>
    <property type="project" value="TreeGrafter"/>
</dbReference>
<dbReference type="SMART" id="SM00702">
    <property type="entry name" value="P4Hc"/>
    <property type="match status" value="1"/>
</dbReference>
<feature type="domain" description="Fe2OG dioxygenase" evidence="7">
    <location>
        <begin position="344"/>
        <end position="448"/>
    </location>
</feature>
<evidence type="ECO:0000256" key="4">
    <source>
        <dbReference type="ARBA" id="ARBA00023002"/>
    </source>
</evidence>
<sequence>MASNFNGRQKRNGDRRHSLFLVLMVVLVLLMACAPFRGTVATPLQNYIDDETGEVGSFDPNEQFDVKVINLSSYRVDVHYDDGQMGVVIATFEAQGESKFYTFQGHEFFVTRHGVREQLYPEELVEGEEDTPLRFTIQKPNQKLIIPEGAAPLSGERAKNSRCVDRYSMCITEAERGACKYAPGWMIIHCCKSCDEDLNASALLDSNVRCSPEHLNTTEPAWQPGDLNKLFEKWVTDDEFKQYTPNVLSSPNAEFGGANGPWIITFDTFLTDFESDQIWKGGEMVGFDRSTDQGNVNEFGEMEQIVSKTRTSSNAWCTHECERLPGVISATDKIERVTGVPRVNYESFQILEYQKNQFYRMHHDSSGSDDTPAGHRIMTFFLYLSDVEEGGATRFSKLGIDVKPKKGKALIWPSVLDENPSMWDPRMYHEARDVIRGEKRAANHWIHLNDYETPNLWGCTGAFS</sequence>
<dbReference type="InterPro" id="IPR005123">
    <property type="entry name" value="Oxoglu/Fe-dep_dioxygenase_dom"/>
</dbReference>
<feature type="signal peptide" evidence="6">
    <location>
        <begin position="1"/>
        <end position="41"/>
    </location>
</feature>
<accession>A0A7S4AUI6</accession>
<evidence type="ECO:0000256" key="3">
    <source>
        <dbReference type="ARBA" id="ARBA00022964"/>
    </source>
</evidence>
<dbReference type="InterPro" id="IPR006620">
    <property type="entry name" value="Pro_4_hyd_alph"/>
</dbReference>
<dbReference type="FunFam" id="2.60.120.620:FF:000031">
    <property type="entry name" value="Predicted protein"/>
    <property type="match status" value="1"/>
</dbReference>
<dbReference type="GO" id="GO:0031418">
    <property type="term" value="F:L-ascorbic acid binding"/>
    <property type="evidence" value="ECO:0007669"/>
    <property type="project" value="InterPro"/>
</dbReference>
<dbReference type="Pfam" id="PF13640">
    <property type="entry name" value="2OG-FeII_Oxy_3"/>
    <property type="match status" value="1"/>
</dbReference>
<evidence type="ECO:0000256" key="1">
    <source>
        <dbReference type="ARBA" id="ARBA00001961"/>
    </source>
</evidence>
<dbReference type="EMBL" id="HBIX01030436">
    <property type="protein sequence ID" value="CAE0727474.1"/>
    <property type="molecule type" value="Transcribed_RNA"/>
</dbReference>
<keyword evidence="6" id="KW-0732">Signal</keyword>
<evidence type="ECO:0000256" key="6">
    <source>
        <dbReference type="SAM" id="SignalP"/>
    </source>
</evidence>
<dbReference type="PANTHER" id="PTHR10869:SF233">
    <property type="entry name" value="FE2OG DIOXYGENASE DOMAIN-CONTAINING PROTEIN"/>
    <property type="match status" value="1"/>
</dbReference>
<comment type="cofactor">
    <cofactor evidence="1">
        <name>L-ascorbate</name>
        <dbReference type="ChEBI" id="CHEBI:38290"/>
    </cofactor>
</comment>
<proteinExistence type="predicted"/>
<dbReference type="Gene3D" id="2.60.120.620">
    <property type="entry name" value="q2cbj1_9rhob like domain"/>
    <property type="match status" value="1"/>
</dbReference>
<keyword evidence="3" id="KW-0223">Dioxygenase</keyword>
<dbReference type="GO" id="GO:0004656">
    <property type="term" value="F:procollagen-proline 4-dioxygenase activity"/>
    <property type="evidence" value="ECO:0007669"/>
    <property type="project" value="TreeGrafter"/>
</dbReference>
<feature type="chain" id="PRO_5031396490" description="Fe2OG dioxygenase domain-containing protein" evidence="6">
    <location>
        <begin position="42"/>
        <end position="464"/>
    </location>
</feature>
<keyword evidence="4" id="KW-0560">Oxidoreductase</keyword>
<keyword evidence="2" id="KW-0479">Metal-binding</keyword>
<name>A0A7S4AUI6_9STRA</name>
<dbReference type="PANTHER" id="PTHR10869">
    <property type="entry name" value="PROLYL 4-HYDROXYLASE ALPHA SUBUNIT"/>
    <property type="match status" value="1"/>
</dbReference>
<protein>
    <recommendedName>
        <fullName evidence="7">Fe2OG dioxygenase domain-containing protein</fullName>
    </recommendedName>
</protein>